<sequence length="296" mass="32718">MSLLKFTLLTLVAYCLSLFFALAQTGPAPEPVSGRVQTADGQPLAYVSVGIPGTPVGTVSNEQGLFTLTLKPGNNPTDSVRFSLLGYHTLSLPLSALRGQRTLVLTEKAEQLAEVRVLATTNKTIGNRRIQTNMKTNLMIEGQPSQNLGSEVGRRFNLPNKTHLITQYRAYILSNFTSVTMRINLYEARTMRPLLTRNVYVTLPAKHNGWVDVDLEPYRIVAKGDVVASVQWVGSEGKGTYLALPILMPAMATHHYRYGSQNRWKTFRGMSTAMTLEFSRINDANTAPESNTVARQ</sequence>
<gene>
    <name evidence="2" type="ORF">F5984_02370</name>
</gene>
<dbReference type="GO" id="GO:0004180">
    <property type="term" value="F:carboxypeptidase activity"/>
    <property type="evidence" value="ECO:0007669"/>
    <property type="project" value="UniProtKB-KW"/>
</dbReference>
<dbReference type="Gene3D" id="2.60.40.1120">
    <property type="entry name" value="Carboxypeptidase-like, regulatory domain"/>
    <property type="match status" value="1"/>
</dbReference>
<name>A0A7J5U4X1_9BACT</name>
<accession>A0A7J5U4X1</accession>
<evidence type="ECO:0000256" key="1">
    <source>
        <dbReference type="SAM" id="SignalP"/>
    </source>
</evidence>
<evidence type="ECO:0000313" key="3">
    <source>
        <dbReference type="Proteomes" id="UP000488299"/>
    </source>
</evidence>
<reference evidence="2 3" key="1">
    <citation type="submission" date="2019-10" db="EMBL/GenBank/DDBJ databases">
        <title>Rudanella paleaurantiibacter sp. nov., isolated from sludge.</title>
        <authorList>
            <person name="Xu S.Q."/>
        </authorList>
    </citation>
    <scope>NUCLEOTIDE SEQUENCE [LARGE SCALE GENOMIC DNA]</scope>
    <source>
        <strain evidence="2 3">HX-22-17</strain>
    </source>
</reference>
<dbReference type="SUPFAM" id="SSF49464">
    <property type="entry name" value="Carboxypeptidase regulatory domain-like"/>
    <property type="match status" value="1"/>
</dbReference>
<keyword evidence="2" id="KW-0645">Protease</keyword>
<proteinExistence type="predicted"/>
<keyword evidence="2" id="KW-0121">Carboxypeptidase</keyword>
<feature type="chain" id="PRO_5029603255" evidence="1">
    <location>
        <begin position="24"/>
        <end position="296"/>
    </location>
</feature>
<dbReference type="RefSeq" id="WP_152122436.1">
    <property type="nucleotide sequence ID" value="NZ_WELI01000001.1"/>
</dbReference>
<dbReference type="Proteomes" id="UP000488299">
    <property type="component" value="Unassembled WGS sequence"/>
</dbReference>
<dbReference type="EMBL" id="WELI01000001">
    <property type="protein sequence ID" value="KAB7732815.1"/>
    <property type="molecule type" value="Genomic_DNA"/>
</dbReference>
<protein>
    <submittedName>
        <fullName evidence="2">Carboxypeptidase-like regulatory domain-containing protein</fullName>
    </submittedName>
</protein>
<keyword evidence="2" id="KW-0378">Hydrolase</keyword>
<feature type="signal peptide" evidence="1">
    <location>
        <begin position="1"/>
        <end position="23"/>
    </location>
</feature>
<evidence type="ECO:0000313" key="2">
    <source>
        <dbReference type="EMBL" id="KAB7732815.1"/>
    </source>
</evidence>
<keyword evidence="1" id="KW-0732">Signal</keyword>
<dbReference type="InterPro" id="IPR008969">
    <property type="entry name" value="CarboxyPept-like_regulatory"/>
</dbReference>
<keyword evidence="3" id="KW-1185">Reference proteome</keyword>
<dbReference type="AlphaFoldDB" id="A0A7J5U4X1"/>
<dbReference type="Pfam" id="PF13715">
    <property type="entry name" value="CarbopepD_reg_2"/>
    <property type="match status" value="1"/>
</dbReference>
<organism evidence="2 3">
    <name type="scientific">Rudanella paleaurantiibacter</name>
    <dbReference type="NCBI Taxonomy" id="2614655"/>
    <lineage>
        <taxon>Bacteria</taxon>
        <taxon>Pseudomonadati</taxon>
        <taxon>Bacteroidota</taxon>
        <taxon>Cytophagia</taxon>
        <taxon>Cytophagales</taxon>
        <taxon>Cytophagaceae</taxon>
        <taxon>Rudanella</taxon>
    </lineage>
</organism>
<comment type="caution">
    <text evidence="2">The sequence shown here is derived from an EMBL/GenBank/DDBJ whole genome shotgun (WGS) entry which is preliminary data.</text>
</comment>